<evidence type="ECO:0000313" key="15">
    <source>
        <dbReference type="EMBL" id="VDL78153.1"/>
    </source>
</evidence>
<evidence type="ECO:0000256" key="13">
    <source>
        <dbReference type="SAM" id="MobiDB-lite"/>
    </source>
</evidence>
<dbReference type="GO" id="GO:0034220">
    <property type="term" value="P:monoatomic ion transmembrane transport"/>
    <property type="evidence" value="ECO:0007669"/>
    <property type="project" value="UniProtKB-KW"/>
</dbReference>
<proteinExistence type="inferred from homology"/>
<keyword evidence="6" id="KW-0303">Gap junction</keyword>
<evidence type="ECO:0000256" key="2">
    <source>
        <dbReference type="ARBA" id="ARBA00004651"/>
    </source>
</evidence>
<evidence type="ECO:0000256" key="8">
    <source>
        <dbReference type="ARBA" id="ARBA00022989"/>
    </source>
</evidence>
<comment type="subcellular location">
    <subcellularLocation>
        <location evidence="1">Cell junction</location>
        <location evidence="1">Gap junction</location>
    </subcellularLocation>
    <subcellularLocation>
        <location evidence="2 12">Cell membrane</location>
        <topology evidence="2 12">Multi-pass membrane protein</topology>
    </subcellularLocation>
</comment>
<evidence type="ECO:0000256" key="7">
    <source>
        <dbReference type="ARBA" id="ARBA00022949"/>
    </source>
</evidence>
<keyword evidence="10 12" id="KW-0472">Membrane</keyword>
<evidence type="ECO:0000313" key="16">
    <source>
        <dbReference type="Proteomes" id="UP000271162"/>
    </source>
</evidence>
<organism evidence="17">
    <name type="scientific">Nippostrongylus brasiliensis</name>
    <name type="common">Rat hookworm</name>
    <dbReference type="NCBI Taxonomy" id="27835"/>
    <lineage>
        <taxon>Eukaryota</taxon>
        <taxon>Metazoa</taxon>
        <taxon>Ecdysozoa</taxon>
        <taxon>Nematoda</taxon>
        <taxon>Chromadorea</taxon>
        <taxon>Rhabditida</taxon>
        <taxon>Rhabditina</taxon>
        <taxon>Rhabditomorpha</taxon>
        <taxon>Strongyloidea</taxon>
        <taxon>Heligmosomidae</taxon>
        <taxon>Nippostrongylus</taxon>
    </lineage>
</organism>
<keyword evidence="3 12" id="KW-0813">Transport</keyword>
<keyword evidence="4" id="KW-1003">Cell membrane</keyword>
<dbReference type="GO" id="GO:0005243">
    <property type="term" value="F:gap junction channel activity"/>
    <property type="evidence" value="ECO:0007669"/>
    <property type="project" value="TreeGrafter"/>
</dbReference>
<feature type="chain" id="PRO_5043135801" description="Innexin" evidence="14">
    <location>
        <begin position="16"/>
        <end position="491"/>
    </location>
</feature>
<keyword evidence="11 12" id="KW-0407">Ion channel</keyword>
<keyword evidence="16" id="KW-1185">Reference proteome</keyword>
<evidence type="ECO:0000256" key="1">
    <source>
        <dbReference type="ARBA" id="ARBA00004610"/>
    </source>
</evidence>
<keyword evidence="8 12" id="KW-1133">Transmembrane helix</keyword>
<evidence type="ECO:0000256" key="5">
    <source>
        <dbReference type="ARBA" id="ARBA00022692"/>
    </source>
</evidence>
<comment type="similarity">
    <text evidence="12">Belongs to the pannexin family.</text>
</comment>
<dbReference type="OMA" id="IQEHTIQ"/>
<keyword evidence="5 12" id="KW-0812">Transmembrane</keyword>
<dbReference type="EMBL" id="UYSL01021409">
    <property type="protein sequence ID" value="VDL78153.1"/>
    <property type="molecule type" value="Genomic_DNA"/>
</dbReference>
<dbReference type="PANTHER" id="PTHR11893:SF14">
    <property type="entry name" value="INNEXIN-10"/>
    <property type="match status" value="1"/>
</dbReference>
<accession>A0A158R1W4</accession>
<dbReference type="AlphaFoldDB" id="A0A158R1W4"/>
<comment type="caution">
    <text evidence="12">Lacks conserved residue(s) required for the propagation of feature annotation.</text>
</comment>
<feature type="signal peptide" evidence="14">
    <location>
        <begin position="1"/>
        <end position="15"/>
    </location>
</feature>
<name>A0A158R1W4_NIPBR</name>
<feature type="transmembrane region" description="Helical" evidence="12">
    <location>
        <begin position="288"/>
        <end position="311"/>
    </location>
</feature>
<feature type="region of interest" description="Disordered" evidence="13">
    <location>
        <begin position="457"/>
        <end position="491"/>
    </location>
</feature>
<comment type="function">
    <text evidence="12">Structural component of the gap junctions.</text>
</comment>
<dbReference type="Pfam" id="PF00876">
    <property type="entry name" value="Innexin"/>
    <property type="match status" value="1"/>
</dbReference>
<evidence type="ECO:0000256" key="12">
    <source>
        <dbReference type="RuleBase" id="RU010713"/>
    </source>
</evidence>
<evidence type="ECO:0000256" key="3">
    <source>
        <dbReference type="ARBA" id="ARBA00022448"/>
    </source>
</evidence>
<evidence type="ECO:0000256" key="6">
    <source>
        <dbReference type="ARBA" id="ARBA00022868"/>
    </source>
</evidence>
<reference evidence="17" key="1">
    <citation type="submission" date="2016-04" db="UniProtKB">
        <authorList>
            <consortium name="WormBaseParasite"/>
        </authorList>
    </citation>
    <scope>IDENTIFICATION</scope>
</reference>
<dbReference type="STRING" id="27835.A0A158R1W4"/>
<reference evidence="15 16" key="2">
    <citation type="submission" date="2018-11" db="EMBL/GenBank/DDBJ databases">
        <authorList>
            <consortium name="Pathogen Informatics"/>
        </authorList>
    </citation>
    <scope>NUCLEOTIDE SEQUENCE [LARGE SCALE GENOMIC DNA]</scope>
</reference>
<dbReference type="GO" id="GO:0005886">
    <property type="term" value="C:plasma membrane"/>
    <property type="evidence" value="ECO:0007669"/>
    <property type="project" value="UniProtKB-SubCell"/>
</dbReference>
<dbReference type="WBParaSite" id="NBR_0001456301-mRNA-1">
    <property type="protein sequence ID" value="NBR_0001456301-mRNA-1"/>
    <property type="gene ID" value="NBR_0001456301"/>
</dbReference>
<gene>
    <name evidence="12" type="primary">inx</name>
    <name evidence="15" type="ORF">NBR_LOCUS14564</name>
</gene>
<evidence type="ECO:0000313" key="17">
    <source>
        <dbReference type="WBParaSite" id="NBR_0001456301-mRNA-1"/>
    </source>
</evidence>
<dbReference type="PRINTS" id="PR01262">
    <property type="entry name" value="INNEXIN"/>
</dbReference>
<evidence type="ECO:0000256" key="4">
    <source>
        <dbReference type="ARBA" id="ARBA00022475"/>
    </source>
</evidence>
<evidence type="ECO:0000256" key="14">
    <source>
        <dbReference type="SAM" id="SignalP"/>
    </source>
</evidence>
<sequence length="491" mass="57301">MVLAAVLSMLRYVAGSDDRDFVDRLHSYFTCNILIGLAVLVSFKQFGGKPIECLVPDMFSSSWEQYAENYCWAQDTYYVPMGETVAGLAPDARRQLRISYYQWVPFFLLVEAACFRLPSLLWQYMAGHSGIKIHEVVKLSSDPNNIKPDIKRANIRSLTIHLQGALRFHRRLQKKQIRPHRLLWMFNLPYSAFYVTWMYLCAKFFYLANVCLQLLLMNKFLETDKYSWYGLGAMVDLLNGTTWQQSGMFPRVSLCDFDVRVMGNVQEHTVQCVLVINIFNEKIFIFLWFWYLMLVIFTLGSFLYWLFVALIPQPNRRFIKRHLEISEMPFDPVENDRDVRRFIDNYLRSDGVFVIRMLTLQSGVIFGTDLVVSLWKSFFGIEEKLKRSDSMPHIKEASDENTRYWPPPPEPLDDHEIRMRKALGQNIDNSVISQDVLQNYFRTNPNNSRAPRYVTAVSAPTAESENSSEALIRSLENSPKKHVFTPKLDKE</sequence>
<dbReference type="Proteomes" id="UP000271162">
    <property type="component" value="Unassembled WGS sequence"/>
</dbReference>
<evidence type="ECO:0000256" key="11">
    <source>
        <dbReference type="ARBA" id="ARBA00023303"/>
    </source>
</evidence>
<evidence type="ECO:0000256" key="9">
    <source>
        <dbReference type="ARBA" id="ARBA00023065"/>
    </source>
</evidence>
<evidence type="ECO:0000256" key="10">
    <source>
        <dbReference type="ARBA" id="ARBA00023136"/>
    </source>
</evidence>
<dbReference type="InterPro" id="IPR000990">
    <property type="entry name" value="Innexin"/>
</dbReference>
<dbReference type="PANTHER" id="PTHR11893">
    <property type="entry name" value="INNEXIN"/>
    <property type="match status" value="1"/>
</dbReference>
<keyword evidence="7" id="KW-0965">Cell junction</keyword>
<keyword evidence="14" id="KW-0732">Signal</keyword>
<dbReference type="OrthoDB" id="5867527at2759"/>
<dbReference type="PROSITE" id="PS51013">
    <property type="entry name" value="PANNEXIN"/>
    <property type="match status" value="1"/>
</dbReference>
<keyword evidence="9 12" id="KW-0406">Ion transport</keyword>
<protein>
    <recommendedName>
        <fullName evidence="12">Innexin</fullName>
    </recommendedName>
</protein>
<dbReference type="GO" id="GO:0005921">
    <property type="term" value="C:gap junction"/>
    <property type="evidence" value="ECO:0007669"/>
    <property type="project" value="UniProtKB-SubCell"/>
</dbReference>
<feature type="transmembrane region" description="Helical" evidence="12">
    <location>
        <begin position="182"/>
        <end position="208"/>
    </location>
</feature>